<sequence length="99" mass="10770">MMNLGANRDDVRYQSGILGWEDHFVRRIPDVAATSTTGNSSINSDNTGTNIGLGGVAGDTARVDAQAASGYNAHPRSIFQFYYQTKQDTTLDSFKNRGH</sequence>
<proteinExistence type="predicted"/>
<protein>
    <submittedName>
        <fullName evidence="1">Uncharacterized protein</fullName>
    </submittedName>
</protein>
<dbReference type="AlphaFoldDB" id="A0A558FQD4"/>
<organism evidence="1 2">
    <name type="scientific">Haloferax volcanii</name>
    <name type="common">Halobacterium volcanii</name>
    <dbReference type="NCBI Taxonomy" id="2246"/>
    <lineage>
        <taxon>Archaea</taxon>
        <taxon>Methanobacteriati</taxon>
        <taxon>Methanobacteriota</taxon>
        <taxon>Stenosarchaea group</taxon>
        <taxon>Halobacteria</taxon>
        <taxon>Halobacteriales</taxon>
        <taxon>Haloferacaceae</taxon>
        <taxon>Haloferax</taxon>
    </lineage>
</organism>
<dbReference type="RefSeq" id="WP_144859926.1">
    <property type="nucleotide sequence ID" value="NZ_VMTR01000328.1"/>
</dbReference>
<name>A0A558FQD4_HALVO</name>
<gene>
    <name evidence="1" type="ORF">FQA18_19275</name>
</gene>
<comment type="caution">
    <text evidence="1">The sequence shown here is derived from an EMBL/GenBank/DDBJ whole genome shotgun (WGS) entry which is preliminary data.</text>
</comment>
<accession>A0A558FQD4</accession>
<dbReference type="Proteomes" id="UP000320212">
    <property type="component" value="Unassembled WGS sequence"/>
</dbReference>
<reference evidence="1 2" key="1">
    <citation type="submission" date="2019-07" db="EMBL/GenBank/DDBJ databases">
        <title>Draft genome sequence of Haloferax volcanii SS0101, isolated from salt farm in Samut Sakhon, Thailand.</title>
        <authorList>
            <person name="Wanthongcharoen S."/>
            <person name="Yamprayoonswat W."/>
            <person name="Ruangsuj P."/>
            <person name="Thongpramul N."/>
            <person name="Jumpathong W."/>
            <person name="Sittihan S."/>
            <person name="Kanjanavas P."/>
            <person name="Yasawong M."/>
        </authorList>
    </citation>
    <scope>NUCLEOTIDE SEQUENCE [LARGE SCALE GENOMIC DNA]</scope>
    <source>
        <strain evidence="1 2">SS0101</strain>
    </source>
</reference>
<dbReference type="EMBL" id="VMTR01000328">
    <property type="protein sequence ID" value="TVT87730.1"/>
    <property type="molecule type" value="Genomic_DNA"/>
</dbReference>
<evidence type="ECO:0000313" key="1">
    <source>
        <dbReference type="EMBL" id="TVT87730.1"/>
    </source>
</evidence>
<evidence type="ECO:0000313" key="2">
    <source>
        <dbReference type="Proteomes" id="UP000320212"/>
    </source>
</evidence>